<dbReference type="AlphaFoldDB" id="A0AAX6IBZ0"/>
<protein>
    <submittedName>
        <fullName evidence="2">SUPPRESSOR OF GAMMA RESPONSE 1-like</fullName>
    </submittedName>
</protein>
<reference evidence="2" key="2">
    <citation type="submission" date="2023-04" db="EMBL/GenBank/DDBJ databases">
        <authorList>
            <person name="Bruccoleri R.E."/>
            <person name="Oakeley E.J."/>
            <person name="Faust A.-M."/>
            <person name="Dessus-Babus S."/>
            <person name="Altorfer M."/>
            <person name="Burckhardt D."/>
            <person name="Oertli M."/>
            <person name="Naumann U."/>
            <person name="Petersen F."/>
            <person name="Wong J."/>
        </authorList>
    </citation>
    <scope>NUCLEOTIDE SEQUENCE</scope>
    <source>
        <strain evidence="2">GSM-AAB239-AS_SAM_17_03QT</strain>
        <tissue evidence="2">Leaf</tissue>
    </source>
</reference>
<dbReference type="EMBL" id="JANAVB010003049">
    <property type="protein sequence ID" value="KAJ6850274.1"/>
    <property type="molecule type" value="Genomic_DNA"/>
</dbReference>
<name>A0AAX6IBZ0_IRIPA</name>
<comment type="caution">
    <text evidence="2">The sequence shown here is derived from an EMBL/GenBank/DDBJ whole genome shotgun (WGS) entry which is preliminary data.</text>
</comment>
<dbReference type="Proteomes" id="UP001140949">
    <property type="component" value="Unassembled WGS sequence"/>
</dbReference>
<feature type="region of interest" description="Disordered" evidence="1">
    <location>
        <begin position="1"/>
        <end position="20"/>
    </location>
</feature>
<organism evidence="2 3">
    <name type="scientific">Iris pallida</name>
    <name type="common">Sweet iris</name>
    <dbReference type="NCBI Taxonomy" id="29817"/>
    <lineage>
        <taxon>Eukaryota</taxon>
        <taxon>Viridiplantae</taxon>
        <taxon>Streptophyta</taxon>
        <taxon>Embryophyta</taxon>
        <taxon>Tracheophyta</taxon>
        <taxon>Spermatophyta</taxon>
        <taxon>Magnoliopsida</taxon>
        <taxon>Liliopsida</taxon>
        <taxon>Asparagales</taxon>
        <taxon>Iridaceae</taxon>
        <taxon>Iridoideae</taxon>
        <taxon>Irideae</taxon>
        <taxon>Iris</taxon>
    </lineage>
</organism>
<evidence type="ECO:0000313" key="3">
    <source>
        <dbReference type="Proteomes" id="UP001140949"/>
    </source>
</evidence>
<gene>
    <name evidence="2" type="ORF">M6B38_265530</name>
</gene>
<evidence type="ECO:0000313" key="2">
    <source>
        <dbReference type="EMBL" id="KAJ6850274.1"/>
    </source>
</evidence>
<sequence length="152" mass="16816">MSCPSSCCSEDSQDEHTAATTAKRALPLTEAPDNNPNLLAPQKGLYEVEVPLSIVERKEKIANESWWAGESQAVQELDESLLCNEVLDSFAPAESSFGFHYSNPERGCIENTNMLSAFPELDTIEMDTPPDFQLADLQFGSQDSITSWLDRL</sequence>
<proteinExistence type="predicted"/>
<reference evidence="2" key="1">
    <citation type="journal article" date="2023" name="GigaByte">
        <title>Genome assembly of the bearded iris, Iris pallida Lam.</title>
        <authorList>
            <person name="Bruccoleri R.E."/>
            <person name="Oakeley E.J."/>
            <person name="Faust A.M.E."/>
            <person name="Altorfer M."/>
            <person name="Dessus-Babus S."/>
            <person name="Burckhardt D."/>
            <person name="Oertli M."/>
            <person name="Naumann U."/>
            <person name="Petersen F."/>
            <person name="Wong J."/>
        </authorList>
    </citation>
    <scope>NUCLEOTIDE SEQUENCE</scope>
    <source>
        <strain evidence="2">GSM-AAB239-AS_SAM_17_03QT</strain>
    </source>
</reference>
<accession>A0AAX6IBZ0</accession>
<evidence type="ECO:0000256" key="1">
    <source>
        <dbReference type="SAM" id="MobiDB-lite"/>
    </source>
</evidence>
<keyword evidence="3" id="KW-1185">Reference proteome</keyword>